<evidence type="ECO:0000259" key="1">
    <source>
        <dbReference type="Pfam" id="PF07727"/>
    </source>
</evidence>
<dbReference type="InterPro" id="IPR013103">
    <property type="entry name" value="RVT_2"/>
</dbReference>
<name>A0AAV1KDP2_9NEOP</name>
<evidence type="ECO:0000313" key="3">
    <source>
        <dbReference type="Proteomes" id="UP001314205"/>
    </source>
</evidence>
<dbReference type="Proteomes" id="UP001314205">
    <property type="component" value="Unassembled WGS sequence"/>
</dbReference>
<dbReference type="Pfam" id="PF07727">
    <property type="entry name" value="RVT_2"/>
    <property type="match status" value="1"/>
</dbReference>
<feature type="domain" description="Reverse transcriptase Ty1/copia-type" evidence="1">
    <location>
        <begin position="2"/>
        <end position="131"/>
    </location>
</feature>
<keyword evidence="3" id="KW-1185">Reference proteome</keyword>
<sequence>MPKNNETVVKCKWVLPKKMNIDNSVRYRARLVAKGYMQKQNVDYSEIFSSVVRSFNFEITLCIICKLDTHLDATAAFLNGDLEETIYIEIPECLSNSQNNYNNKVLKLNEAIYGLKQSSRAWYKSVDECLVGKWL</sequence>
<reference evidence="2 3" key="1">
    <citation type="submission" date="2023-11" db="EMBL/GenBank/DDBJ databases">
        <authorList>
            <person name="Hedman E."/>
            <person name="Englund M."/>
            <person name="Stromberg M."/>
            <person name="Nyberg Akerstrom W."/>
            <person name="Nylinder S."/>
            <person name="Jareborg N."/>
            <person name="Kallberg Y."/>
            <person name="Kronander E."/>
        </authorList>
    </citation>
    <scope>NUCLEOTIDE SEQUENCE [LARGE SCALE GENOMIC DNA]</scope>
</reference>
<dbReference type="AlphaFoldDB" id="A0AAV1KDP2"/>
<dbReference type="EMBL" id="CAVLGL010000024">
    <property type="protein sequence ID" value="CAK1580950.1"/>
    <property type="molecule type" value="Genomic_DNA"/>
</dbReference>
<protein>
    <recommendedName>
        <fullName evidence="1">Reverse transcriptase Ty1/copia-type domain-containing protein</fullName>
    </recommendedName>
</protein>
<organism evidence="2 3">
    <name type="scientific">Parnassius mnemosyne</name>
    <name type="common">clouded apollo</name>
    <dbReference type="NCBI Taxonomy" id="213953"/>
    <lineage>
        <taxon>Eukaryota</taxon>
        <taxon>Metazoa</taxon>
        <taxon>Ecdysozoa</taxon>
        <taxon>Arthropoda</taxon>
        <taxon>Hexapoda</taxon>
        <taxon>Insecta</taxon>
        <taxon>Pterygota</taxon>
        <taxon>Neoptera</taxon>
        <taxon>Endopterygota</taxon>
        <taxon>Lepidoptera</taxon>
        <taxon>Glossata</taxon>
        <taxon>Ditrysia</taxon>
        <taxon>Papilionoidea</taxon>
        <taxon>Papilionidae</taxon>
        <taxon>Parnassiinae</taxon>
        <taxon>Parnassini</taxon>
        <taxon>Parnassius</taxon>
        <taxon>Driopa</taxon>
    </lineage>
</organism>
<gene>
    <name evidence="2" type="ORF">PARMNEM_LOCUS2679</name>
</gene>
<accession>A0AAV1KDP2</accession>
<comment type="caution">
    <text evidence="2">The sequence shown here is derived from an EMBL/GenBank/DDBJ whole genome shotgun (WGS) entry which is preliminary data.</text>
</comment>
<evidence type="ECO:0000313" key="2">
    <source>
        <dbReference type="EMBL" id="CAK1580950.1"/>
    </source>
</evidence>
<proteinExistence type="predicted"/>